<name>A0A3P7ND02_DIBLA</name>
<dbReference type="EMBL" id="UYRU01098933">
    <property type="protein sequence ID" value="VDN40534.1"/>
    <property type="molecule type" value="Genomic_DNA"/>
</dbReference>
<reference evidence="1 2" key="1">
    <citation type="submission" date="2018-11" db="EMBL/GenBank/DDBJ databases">
        <authorList>
            <consortium name="Pathogen Informatics"/>
        </authorList>
    </citation>
    <scope>NUCLEOTIDE SEQUENCE [LARGE SCALE GENOMIC DNA]</scope>
</reference>
<gene>
    <name evidence="1" type="ORF">DILT_LOCUS18274</name>
</gene>
<protein>
    <submittedName>
        <fullName evidence="1">Uncharacterized protein</fullName>
    </submittedName>
</protein>
<dbReference type="Proteomes" id="UP000281553">
    <property type="component" value="Unassembled WGS sequence"/>
</dbReference>
<evidence type="ECO:0000313" key="2">
    <source>
        <dbReference type="Proteomes" id="UP000281553"/>
    </source>
</evidence>
<sequence length="125" mass="13615">MASESPVLNISRGGQYEPAPLSPATLPPQRVNVKCRSNYSRQLAAAQLIAQRFASALPDYDSVLRRERRSCNYEKPAACCLATLVPSPAFVEHFQTIAFTKLSPLDSASSLPLHDELRSNAVIAS</sequence>
<proteinExistence type="predicted"/>
<organism evidence="1 2">
    <name type="scientific">Dibothriocephalus latus</name>
    <name type="common">Fish tapeworm</name>
    <name type="synonym">Diphyllobothrium latum</name>
    <dbReference type="NCBI Taxonomy" id="60516"/>
    <lineage>
        <taxon>Eukaryota</taxon>
        <taxon>Metazoa</taxon>
        <taxon>Spiralia</taxon>
        <taxon>Lophotrochozoa</taxon>
        <taxon>Platyhelminthes</taxon>
        <taxon>Cestoda</taxon>
        <taxon>Eucestoda</taxon>
        <taxon>Diphyllobothriidea</taxon>
        <taxon>Diphyllobothriidae</taxon>
        <taxon>Dibothriocephalus</taxon>
    </lineage>
</organism>
<dbReference type="AlphaFoldDB" id="A0A3P7ND02"/>
<accession>A0A3P7ND02</accession>
<keyword evidence="2" id="KW-1185">Reference proteome</keyword>
<evidence type="ECO:0000313" key="1">
    <source>
        <dbReference type="EMBL" id="VDN40534.1"/>
    </source>
</evidence>